<evidence type="ECO:0000313" key="1">
    <source>
        <dbReference type="EMBL" id="KAG4304286.1"/>
    </source>
</evidence>
<protein>
    <submittedName>
        <fullName evidence="1">Uncharacterized protein</fullName>
    </submittedName>
</protein>
<sequence>MTLKEKLNENKKKNEEHNNISEENTIEDNKKIEANTLDDDDEFEEFPAEDWTDADTYIGISGDKLWEDNWDDDDIEDAFSVSLRAELQKARNTPMEIYIFPIYIDLTLQKLIRIYSKMSLSKKYSIVDLDLKNRNVFIRVDFNVPLDLNRKITNNQRIVESIPTIIYALEKEAKAVILASHLGRPNGQRNEKFSLKPVSEELKRLLGRDILFLNDCVGADVEKACQVILLENLRFHIEEEGSAKDAEGNKIKADPQAIEAFRNSLTSLADVYINDAFGTAHRAHSSIVGINLPQKAAGFLMKKELDYFSKALENPERPFLAILGGAKVSDKIQLIDNLLDKVDSLIICGGMAYTFKKVLENMEIGTSLFDKVGAENVEKLMKKAHDKNVKVVLPVDFITADRFDENAKTGYVTDKEGINNDLMGLDCGHKSIELFVKIINDSKTILWNGPAGVFEFDNFSAGTKGLLDALVASSNAGNTVIIGGGDTATVAVKYNKTCYLSHVSTGGGASLELLEGKNLPGVAILTEK</sequence>
<dbReference type="Proteomes" id="UP000768646">
    <property type="component" value="Unassembled WGS sequence"/>
</dbReference>
<accession>A0ACB7C9S7</accession>
<dbReference type="EMBL" id="JABTEG010000009">
    <property type="protein sequence ID" value="KAG4304286.1"/>
    <property type="molecule type" value="Genomic_DNA"/>
</dbReference>
<evidence type="ECO:0000313" key="2">
    <source>
        <dbReference type="Proteomes" id="UP000768646"/>
    </source>
</evidence>
<organism evidence="1 2">
    <name type="scientific">Pneumocystis oryctolagi</name>
    <dbReference type="NCBI Taxonomy" id="42067"/>
    <lineage>
        <taxon>Eukaryota</taxon>
        <taxon>Fungi</taxon>
        <taxon>Dikarya</taxon>
        <taxon>Ascomycota</taxon>
        <taxon>Taphrinomycotina</taxon>
        <taxon>Pneumocystomycetes</taxon>
        <taxon>Pneumocystaceae</taxon>
        <taxon>Pneumocystis</taxon>
    </lineage>
</organism>
<name>A0ACB7C9S7_9ASCO</name>
<reference evidence="1 2" key="1">
    <citation type="journal article" date="2021" name="Commun. Biol.">
        <title>Genomic insights into the host specific adaptation of the Pneumocystis genus.</title>
        <authorList>
            <person name="Cisse O.H."/>
            <person name="Ma L."/>
            <person name="Dekker J.P."/>
            <person name="Khil P.P."/>
            <person name="Youn J.-H."/>
            <person name="Brenchley J.M."/>
            <person name="Blair R."/>
            <person name="Pahar B."/>
            <person name="Chabe M."/>
            <person name="Van Rompay K.K.A."/>
            <person name="Keesler R."/>
            <person name="Sukura A."/>
            <person name="Hirsch V."/>
            <person name="Kutty G."/>
            <person name="Liu Y."/>
            <person name="Peng L."/>
            <person name="Chen J."/>
            <person name="Song J."/>
            <person name="Weissenbacher-Lang C."/>
            <person name="Xu J."/>
            <person name="Upham N.S."/>
            <person name="Stajich J.E."/>
            <person name="Cuomo C.A."/>
            <person name="Cushion M.T."/>
            <person name="Kovacs J.A."/>
        </authorList>
    </citation>
    <scope>NUCLEOTIDE SEQUENCE [LARGE SCALE GENOMIC DNA]</scope>
    <source>
        <strain evidence="1 2">RABM</strain>
    </source>
</reference>
<comment type="caution">
    <text evidence="1">The sequence shown here is derived from an EMBL/GenBank/DDBJ whole genome shotgun (WGS) entry which is preliminary data.</text>
</comment>
<proteinExistence type="predicted"/>
<gene>
    <name evidence="1" type="ORF">PORY_002261</name>
</gene>
<keyword evidence="2" id="KW-1185">Reference proteome</keyword>